<comment type="caution">
    <text evidence="1">The sequence shown here is derived from an EMBL/GenBank/DDBJ whole genome shotgun (WGS) entry which is preliminary data.</text>
</comment>
<evidence type="ECO:0000313" key="2">
    <source>
        <dbReference type="Proteomes" id="UP001239111"/>
    </source>
</evidence>
<organism evidence="1 2">
    <name type="scientific">Eretmocerus hayati</name>
    <dbReference type="NCBI Taxonomy" id="131215"/>
    <lineage>
        <taxon>Eukaryota</taxon>
        <taxon>Metazoa</taxon>
        <taxon>Ecdysozoa</taxon>
        <taxon>Arthropoda</taxon>
        <taxon>Hexapoda</taxon>
        <taxon>Insecta</taxon>
        <taxon>Pterygota</taxon>
        <taxon>Neoptera</taxon>
        <taxon>Endopterygota</taxon>
        <taxon>Hymenoptera</taxon>
        <taxon>Apocrita</taxon>
        <taxon>Proctotrupomorpha</taxon>
        <taxon>Chalcidoidea</taxon>
        <taxon>Aphelinidae</taxon>
        <taxon>Aphelininae</taxon>
        <taxon>Eretmocerus</taxon>
    </lineage>
</organism>
<sequence length="518" mass="58838">MDEGIKELKENHGKKIMMDASYSIGPFNIMRSTTDKKWIVRMCLFILLWITVSQYAYRQAQKNDMDHESQEHEKRMIPSKYDWDSTILSILATKYLDSPGHCAWYIIVGCIALSGVIAFFYMMLLRFVLRWHPKLVVKTAISMFLIVTFIVSVAFYIRDEKTGKWSEVFWYFMGTFAVASFIFHENRKGIPLACEIIKEASETIIWFPSLIILSVIQFTLISTVLAFSVLIFVSLFKIPELISDRTLSLRLAFCSINYLGFSWLASFINGFILMVLCGTFSNWYWTREKKLAPKNTVTSTVKMILRNHLGTLAFGSFIMVIGRLILSVVKFLTVGNACDSILGHYLCPLVRIASTFLEILADIMITNTYIVCVSHGTNLIQSAIFALNLIDGNGSSVIIIDQSTRAVLVSGQVFASVISCIMTSVMCHMDRESKEHLSYTISMVMFGSFILTTFLFRVLSSAVDALFLSALEDLKTNDGSEEKPYFMNLRLRVLLQQSQTQETSHSEDSSVHQVLTQE</sequence>
<protein>
    <submittedName>
        <fullName evidence="1">Uncharacterized protein</fullName>
    </submittedName>
</protein>
<dbReference type="EMBL" id="CM056742">
    <property type="protein sequence ID" value="KAJ8675351.1"/>
    <property type="molecule type" value="Genomic_DNA"/>
</dbReference>
<accession>A0ACC2NW27</accession>
<dbReference type="Proteomes" id="UP001239111">
    <property type="component" value="Chromosome 2"/>
</dbReference>
<reference evidence="1" key="1">
    <citation type="submission" date="2023-04" db="EMBL/GenBank/DDBJ databases">
        <title>A chromosome-level genome assembly of the parasitoid wasp Eretmocerus hayati.</title>
        <authorList>
            <person name="Zhong Y."/>
            <person name="Liu S."/>
            <person name="Liu Y."/>
        </authorList>
    </citation>
    <scope>NUCLEOTIDE SEQUENCE</scope>
    <source>
        <strain evidence="1">ZJU_SS_LIU_2023</strain>
    </source>
</reference>
<proteinExistence type="predicted"/>
<gene>
    <name evidence="1" type="ORF">QAD02_011137</name>
</gene>
<evidence type="ECO:0000313" key="1">
    <source>
        <dbReference type="EMBL" id="KAJ8675351.1"/>
    </source>
</evidence>
<name>A0ACC2NW27_9HYME</name>
<keyword evidence="2" id="KW-1185">Reference proteome</keyword>